<dbReference type="EMBL" id="PVYX01000002">
    <property type="protein sequence ID" value="PRX54881.1"/>
    <property type="molecule type" value="Genomic_DNA"/>
</dbReference>
<name>A0A2T0MBK4_9FLAO</name>
<evidence type="ECO:0000256" key="2">
    <source>
        <dbReference type="ARBA" id="ARBA00023235"/>
    </source>
</evidence>
<proteinExistence type="inferred from homology"/>
<comment type="similarity">
    <text evidence="1">Belongs to the PhzF family.</text>
</comment>
<comment type="caution">
    <text evidence="3">The sequence shown here is derived from an EMBL/GenBank/DDBJ whole genome shotgun (WGS) entry which is preliminary data.</text>
</comment>
<dbReference type="GO" id="GO:0016853">
    <property type="term" value="F:isomerase activity"/>
    <property type="evidence" value="ECO:0007669"/>
    <property type="project" value="UniProtKB-KW"/>
</dbReference>
<dbReference type="Gene3D" id="3.10.310.10">
    <property type="entry name" value="Diaminopimelate Epimerase, Chain A, domain 1"/>
    <property type="match status" value="2"/>
</dbReference>
<organism evidence="3 4">
    <name type="scientific">Flagellimonas meridianipacifica</name>
    <dbReference type="NCBI Taxonomy" id="1080225"/>
    <lineage>
        <taxon>Bacteria</taxon>
        <taxon>Pseudomonadati</taxon>
        <taxon>Bacteroidota</taxon>
        <taxon>Flavobacteriia</taxon>
        <taxon>Flavobacteriales</taxon>
        <taxon>Flavobacteriaceae</taxon>
        <taxon>Flagellimonas</taxon>
    </lineage>
</organism>
<reference evidence="3 4" key="1">
    <citation type="submission" date="2018-03" db="EMBL/GenBank/DDBJ databases">
        <title>Genomic Encyclopedia of Archaeal and Bacterial Type Strains, Phase II (KMG-II): from individual species to whole genera.</title>
        <authorList>
            <person name="Goeker M."/>
        </authorList>
    </citation>
    <scope>NUCLEOTIDE SEQUENCE [LARGE SCALE GENOMIC DNA]</scope>
    <source>
        <strain evidence="3 4">DSM 25027</strain>
    </source>
</reference>
<dbReference type="SUPFAM" id="SSF54506">
    <property type="entry name" value="Diaminopimelate epimerase-like"/>
    <property type="match status" value="1"/>
</dbReference>
<evidence type="ECO:0000313" key="3">
    <source>
        <dbReference type="EMBL" id="PRX54881.1"/>
    </source>
</evidence>
<dbReference type="AlphaFoldDB" id="A0A2T0MBK4"/>
<sequence length="274" mass="31014">MQNTGNFFVVTTFSNVLFEGNPTPVCILDYEITDTAMESYAKEFGMPVAVFVHKPKSEAYYSIRYFTVRGEIPACGHGTLAAADVLFNRFGVHGSNITFRTIEGIDLKASKEKDVAYIEYPRYGLKDFDITSALMEALNIDAFQTHFFCEELESLFIELEEEENVRQLRPDFHKLKNSSKLLKEVVVMCSSQSDTYDFTLRSFCPWIGINEDPVTGSIHSVLGHYWGEKLKKDKLIAYQASERGGKIYVSPLKNSVKLGGNVKFMFEGTLHLES</sequence>
<dbReference type="PIRSF" id="PIRSF016184">
    <property type="entry name" value="PhzC_PhzF"/>
    <property type="match status" value="1"/>
</dbReference>
<dbReference type="Pfam" id="PF02567">
    <property type="entry name" value="PhzC-PhzF"/>
    <property type="match status" value="1"/>
</dbReference>
<accession>A0A2T0MBK4</accession>
<keyword evidence="4" id="KW-1185">Reference proteome</keyword>
<dbReference type="PANTHER" id="PTHR13774">
    <property type="entry name" value="PHENAZINE BIOSYNTHESIS PROTEIN"/>
    <property type="match status" value="1"/>
</dbReference>
<dbReference type="RefSeq" id="WP_106146342.1">
    <property type="nucleotide sequence ID" value="NZ_PVYX01000002.1"/>
</dbReference>
<dbReference type="GO" id="GO:0005737">
    <property type="term" value="C:cytoplasm"/>
    <property type="evidence" value="ECO:0007669"/>
    <property type="project" value="TreeGrafter"/>
</dbReference>
<protein>
    <submittedName>
        <fullName evidence="3">PhzF family phenazine biosynthesis protein</fullName>
    </submittedName>
</protein>
<evidence type="ECO:0000313" key="4">
    <source>
        <dbReference type="Proteomes" id="UP000237640"/>
    </source>
</evidence>
<dbReference type="OrthoDB" id="9788221at2"/>
<dbReference type="NCBIfam" id="TIGR00654">
    <property type="entry name" value="PhzF_family"/>
    <property type="match status" value="1"/>
</dbReference>
<keyword evidence="2" id="KW-0413">Isomerase</keyword>
<dbReference type="InterPro" id="IPR003719">
    <property type="entry name" value="Phenazine_PhzF-like"/>
</dbReference>
<dbReference type="PANTHER" id="PTHR13774:SF17">
    <property type="entry name" value="PHENAZINE BIOSYNTHESIS-LIKE DOMAIN-CONTAINING PROTEIN"/>
    <property type="match status" value="1"/>
</dbReference>
<dbReference type="Proteomes" id="UP000237640">
    <property type="component" value="Unassembled WGS sequence"/>
</dbReference>
<gene>
    <name evidence="3" type="ORF">CLV81_3285</name>
</gene>
<evidence type="ECO:0000256" key="1">
    <source>
        <dbReference type="ARBA" id="ARBA00008270"/>
    </source>
</evidence>